<evidence type="ECO:0000256" key="6">
    <source>
        <dbReference type="ARBA" id="ARBA00022813"/>
    </source>
</evidence>
<dbReference type="Gene3D" id="3.30.360.110">
    <property type="entry name" value="S-adenosylmethionine decarboxylase domain"/>
    <property type="match status" value="1"/>
</dbReference>
<dbReference type="Pfam" id="PF02675">
    <property type="entry name" value="AdoMet_dc"/>
    <property type="match status" value="1"/>
</dbReference>
<evidence type="ECO:0000256" key="7">
    <source>
        <dbReference type="ARBA" id="ARBA00023066"/>
    </source>
</evidence>
<gene>
    <name evidence="15" type="primary">speE</name>
    <name evidence="15" type="ORF">P3W85_04595</name>
</gene>
<organism evidence="15 16">
    <name type="scientific">Cupriavidus basilensis</name>
    <dbReference type="NCBI Taxonomy" id="68895"/>
    <lineage>
        <taxon>Bacteria</taxon>
        <taxon>Pseudomonadati</taxon>
        <taxon>Pseudomonadota</taxon>
        <taxon>Betaproteobacteria</taxon>
        <taxon>Burkholderiales</taxon>
        <taxon>Burkholderiaceae</taxon>
        <taxon>Cupriavidus</taxon>
    </lineage>
</organism>
<dbReference type="InterPro" id="IPR016067">
    <property type="entry name" value="S-AdoMet_deCO2ase_core"/>
</dbReference>
<name>A0ABT6AI04_9BURK</name>
<keyword evidence="4" id="KW-0949">S-adenosyl-L-methionine</keyword>
<dbReference type="Gene3D" id="3.30.160.750">
    <property type="match status" value="1"/>
</dbReference>
<comment type="cofactor">
    <cofactor evidence="1">
        <name>pyruvate</name>
        <dbReference type="ChEBI" id="CHEBI:15361"/>
    </cofactor>
</comment>
<dbReference type="InterPro" id="IPR001045">
    <property type="entry name" value="Spermi_synthase"/>
</dbReference>
<dbReference type="InterPro" id="IPR037163">
    <property type="entry name" value="Spermidine_synt_N_sf"/>
</dbReference>
<evidence type="ECO:0000256" key="4">
    <source>
        <dbReference type="ARBA" id="ARBA00022691"/>
    </source>
</evidence>
<dbReference type="InterPro" id="IPR042286">
    <property type="entry name" value="AdoMetDC_C"/>
</dbReference>
<evidence type="ECO:0000259" key="14">
    <source>
        <dbReference type="PROSITE" id="PS51006"/>
    </source>
</evidence>
<dbReference type="EC" id="2.5.1.16" evidence="15"/>
<dbReference type="Gene3D" id="3.40.50.150">
    <property type="entry name" value="Vaccinia Virus protein VP39"/>
    <property type="match status" value="1"/>
</dbReference>
<feature type="active site" description="Proton acceptor" evidence="13">
    <location>
        <position position="290"/>
    </location>
</feature>
<dbReference type="Pfam" id="PF01564">
    <property type="entry name" value="Spermine_synth"/>
    <property type="match status" value="1"/>
</dbReference>
<evidence type="ECO:0000256" key="3">
    <source>
        <dbReference type="ARBA" id="ARBA00022679"/>
    </source>
</evidence>
<dbReference type="PANTHER" id="PTHR43317">
    <property type="entry name" value="THERMOSPERMINE SYNTHASE ACAULIS5"/>
    <property type="match status" value="1"/>
</dbReference>
<dbReference type="GO" id="GO:0004766">
    <property type="term" value="F:spermidine synthase activity"/>
    <property type="evidence" value="ECO:0007669"/>
    <property type="project" value="UniProtKB-EC"/>
</dbReference>
<evidence type="ECO:0000256" key="5">
    <source>
        <dbReference type="ARBA" id="ARBA00022793"/>
    </source>
</evidence>
<keyword evidence="8 13" id="KW-0620">Polyamine biosynthesis</keyword>
<keyword evidence="16" id="KW-1185">Reference proteome</keyword>
<proteinExistence type="inferred from homology"/>
<evidence type="ECO:0000256" key="12">
    <source>
        <dbReference type="ARBA" id="ARBA00023317"/>
    </source>
</evidence>
<keyword evidence="6" id="KW-0068">Autocatalytic cleavage</keyword>
<sequence length="418" mass="46480">MQGLHLTADLYDCRCAASLLVDAQLLARLCRQAVAAAGLTLVAEKFHTFPDHQGAQGGVTGAALLAESHLAVHTWPERDAVTLDVYVCNFSANNSARAEALLDALLVAFAPRQQNTNRLLRGSDDPQDHANELLLEWLSPDSAYGFRATRRLETVRTQHQLLEVFDTPQWGKLLRLDGTYMTSERDEFFYHEPMVHAAAITHANPRRALVLGGGDGGACEELLKYPALERVVLAELDAEVVRAAREHLPRVHGGAFDDPRLQLRIGDGFAYMEAQSRDPHGERFDLVILDLTDPDTPAQPLYTPEALRLVKSLLAPGGALTMHIGSPVFEPQRVREVVLQLRAVFEIVRPFGLYVPLYGAYWGMAIASDALDPLSRLPYEVDLRLRGYGIGELDYYNGDVHRALFALPNYYRRLVQSH</sequence>
<comment type="similarity">
    <text evidence="2">Belongs to the spermidine/spermine synthase family.</text>
</comment>
<keyword evidence="9" id="KW-0865">Zymogen</keyword>
<evidence type="ECO:0000256" key="13">
    <source>
        <dbReference type="PROSITE-ProRule" id="PRU00354"/>
    </source>
</evidence>
<evidence type="ECO:0000256" key="10">
    <source>
        <dbReference type="ARBA" id="ARBA00023239"/>
    </source>
</evidence>
<dbReference type="PANTHER" id="PTHR43317:SF1">
    <property type="entry name" value="THERMOSPERMINE SYNTHASE ACAULIS5"/>
    <property type="match status" value="1"/>
</dbReference>
<reference evidence="15 16" key="1">
    <citation type="submission" date="2023-03" db="EMBL/GenBank/DDBJ databases">
        <title>Draft assemblies of triclosan tolerant bacteria isolated from returned activated sludge.</title>
        <authorList>
            <person name="Van Hamelsveld S."/>
        </authorList>
    </citation>
    <scope>NUCLEOTIDE SEQUENCE [LARGE SCALE GENOMIC DNA]</scope>
    <source>
        <strain evidence="15 16">GW210010_S58</strain>
    </source>
</reference>
<keyword evidence="11" id="KW-0704">Schiff base</keyword>
<dbReference type="InterPro" id="IPR042284">
    <property type="entry name" value="AdoMetDC_N"/>
</dbReference>
<keyword evidence="3 13" id="KW-0808">Transferase</keyword>
<dbReference type="InterPro" id="IPR030374">
    <property type="entry name" value="PABS"/>
</dbReference>
<dbReference type="InterPro" id="IPR017716">
    <property type="entry name" value="S-AdoMet_deCOase_pro-enz"/>
</dbReference>
<dbReference type="NCBIfam" id="TIGR03330">
    <property type="entry name" value="SAM_DCase_Bsu"/>
    <property type="match status" value="1"/>
</dbReference>
<keyword evidence="10" id="KW-0456">Lyase</keyword>
<feature type="non-terminal residue" evidence="15">
    <location>
        <position position="418"/>
    </location>
</feature>
<evidence type="ECO:0000256" key="9">
    <source>
        <dbReference type="ARBA" id="ARBA00023145"/>
    </source>
</evidence>
<keyword evidence="7" id="KW-0745">Spermidine biosynthesis</keyword>
<dbReference type="RefSeq" id="WP_276263889.1">
    <property type="nucleotide sequence ID" value="NZ_JARJLM010000079.1"/>
</dbReference>
<comment type="caution">
    <text evidence="15">The sequence shown here is derived from an EMBL/GenBank/DDBJ whole genome shotgun (WGS) entry which is preliminary data.</text>
</comment>
<evidence type="ECO:0000256" key="8">
    <source>
        <dbReference type="ARBA" id="ARBA00023115"/>
    </source>
</evidence>
<evidence type="ECO:0000313" key="15">
    <source>
        <dbReference type="EMBL" id="MDF3832232.1"/>
    </source>
</evidence>
<evidence type="ECO:0000256" key="1">
    <source>
        <dbReference type="ARBA" id="ARBA00001928"/>
    </source>
</evidence>
<accession>A0ABT6AI04</accession>
<keyword evidence="12" id="KW-0670">Pyruvate</keyword>
<dbReference type="PROSITE" id="PS51006">
    <property type="entry name" value="PABS_2"/>
    <property type="match status" value="1"/>
</dbReference>
<keyword evidence="5" id="KW-0210">Decarboxylase</keyword>
<dbReference type="SUPFAM" id="SSF53335">
    <property type="entry name" value="S-adenosyl-L-methionine-dependent methyltransferases"/>
    <property type="match status" value="1"/>
</dbReference>
<feature type="domain" description="PABS" evidence="14">
    <location>
        <begin position="128"/>
        <end position="369"/>
    </location>
</feature>
<dbReference type="CDD" id="cd02440">
    <property type="entry name" value="AdoMet_MTases"/>
    <property type="match status" value="1"/>
</dbReference>
<dbReference type="SUPFAM" id="SSF56276">
    <property type="entry name" value="S-adenosylmethionine decarboxylase"/>
    <property type="match status" value="1"/>
</dbReference>
<evidence type="ECO:0000256" key="11">
    <source>
        <dbReference type="ARBA" id="ARBA00023270"/>
    </source>
</evidence>
<dbReference type="NCBIfam" id="NF002010">
    <property type="entry name" value="PRK00811.1"/>
    <property type="match status" value="1"/>
</dbReference>
<dbReference type="EMBL" id="JARJLM010000079">
    <property type="protein sequence ID" value="MDF3832232.1"/>
    <property type="molecule type" value="Genomic_DNA"/>
</dbReference>
<evidence type="ECO:0000256" key="2">
    <source>
        <dbReference type="ARBA" id="ARBA00007867"/>
    </source>
</evidence>
<dbReference type="InterPro" id="IPR003826">
    <property type="entry name" value="AdoMetDC_fam_prok"/>
</dbReference>
<dbReference type="Gene3D" id="2.30.140.10">
    <property type="entry name" value="Spermidine synthase, tetramerisation domain"/>
    <property type="match status" value="1"/>
</dbReference>
<dbReference type="Proteomes" id="UP001216674">
    <property type="component" value="Unassembled WGS sequence"/>
</dbReference>
<dbReference type="HAMAP" id="MF_00198">
    <property type="entry name" value="Spermidine_synth"/>
    <property type="match status" value="1"/>
</dbReference>
<protein>
    <submittedName>
        <fullName evidence="15">Polyamine aminopropyltransferase</fullName>
        <ecNumber evidence="15">2.5.1.16</ecNumber>
    </submittedName>
</protein>
<dbReference type="InterPro" id="IPR029063">
    <property type="entry name" value="SAM-dependent_MTases_sf"/>
</dbReference>
<evidence type="ECO:0000313" key="16">
    <source>
        <dbReference type="Proteomes" id="UP001216674"/>
    </source>
</evidence>